<evidence type="ECO:0000259" key="9">
    <source>
        <dbReference type="Pfam" id="PF00462"/>
    </source>
</evidence>
<feature type="transmembrane region" description="Helical" evidence="8">
    <location>
        <begin position="86"/>
        <end position="109"/>
    </location>
</feature>
<evidence type="ECO:0000256" key="6">
    <source>
        <dbReference type="ARBA" id="ARBA00022989"/>
    </source>
</evidence>
<feature type="transmembrane region" description="Helical" evidence="8">
    <location>
        <begin position="186"/>
        <end position="203"/>
    </location>
</feature>
<comment type="function">
    <text evidence="1">May be specifically involved in the processing, transport, and/or maturation of the MADH beta-subunit.</text>
</comment>
<dbReference type="EMBL" id="JBHTJV010000013">
    <property type="protein sequence ID" value="MFD0917580.1"/>
    <property type="molecule type" value="Genomic_DNA"/>
</dbReference>
<protein>
    <recommendedName>
        <fullName evidence="4">Methylamine utilization protein MauE</fullName>
    </recommendedName>
</protein>
<reference evidence="12" key="1">
    <citation type="journal article" date="2019" name="Int. J. Syst. Evol. Microbiol.">
        <title>The Global Catalogue of Microorganisms (GCM) 10K type strain sequencing project: providing services to taxonomists for standard genome sequencing and annotation.</title>
        <authorList>
            <consortium name="The Broad Institute Genomics Platform"/>
            <consortium name="The Broad Institute Genome Sequencing Center for Infectious Disease"/>
            <person name="Wu L."/>
            <person name="Ma J."/>
        </authorList>
    </citation>
    <scope>NUCLEOTIDE SEQUENCE [LARGE SCALE GENOMIC DNA]</scope>
    <source>
        <strain evidence="12">CCUG 60023</strain>
    </source>
</reference>
<dbReference type="SUPFAM" id="SSF52833">
    <property type="entry name" value="Thioredoxin-like"/>
    <property type="match status" value="1"/>
</dbReference>
<evidence type="ECO:0000256" key="4">
    <source>
        <dbReference type="ARBA" id="ARBA00019078"/>
    </source>
</evidence>
<organism evidence="11 12">
    <name type="scientific">Pseudahrensia aquimaris</name>
    <dbReference type="NCBI Taxonomy" id="744461"/>
    <lineage>
        <taxon>Bacteria</taxon>
        <taxon>Pseudomonadati</taxon>
        <taxon>Pseudomonadota</taxon>
        <taxon>Alphaproteobacteria</taxon>
        <taxon>Hyphomicrobiales</taxon>
        <taxon>Ahrensiaceae</taxon>
        <taxon>Pseudahrensia</taxon>
    </lineage>
</organism>
<feature type="domain" description="Methylamine utilisation protein MauE" evidence="10">
    <location>
        <begin position="117"/>
        <end position="240"/>
    </location>
</feature>
<dbReference type="InterPro" id="IPR009908">
    <property type="entry name" value="Methylamine_util_MauE"/>
</dbReference>
<dbReference type="Pfam" id="PF00462">
    <property type="entry name" value="Glutaredoxin"/>
    <property type="match status" value="1"/>
</dbReference>
<dbReference type="Proteomes" id="UP001597101">
    <property type="component" value="Unassembled WGS sequence"/>
</dbReference>
<dbReference type="InterPro" id="IPR036249">
    <property type="entry name" value="Thioredoxin-like_sf"/>
</dbReference>
<evidence type="ECO:0000256" key="5">
    <source>
        <dbReference type="ARBA" id="ARBA00022692"/>
    </source>
</evidence>
<keyword evidence="6 8" id="KW-1133">Transmembrane helix</keyword>
<evidence type="ECO:0000313" key="12">
    <source>
        <dbReference type="Proteomes" id="UP001597101"/>
    </source>
</evidence>
<accession>A0ABW3FK01</accession>
<comment type="caution">
    <text evidence="11">The sequence shown here is derived from an EMBL/GenBank/DDBJ whole genome shotgun (WGS) entry which is preliminary data.</text>
</comment>
<sequence length="246" mass="26867">MAQKAVLYRMYMDSHICPSGMRARDLLSRKGYELDDNLITSREEQEAFKAKHNVKTTPQIWIDGEHVGGFDALKEKLGVPSKDKNALSYTPVIAIFAVTALMAMAASYAISGSVATVRAAEWFIAFSMCALGIQKLRDLDSFTNTFITYDLLAMKHLRYAYFYPFAEVGAGVLMIAGALTWISAPVALFIAGINGVSVFKAVYIDKRNLKCACVGGNSNVPLGFISLTENVMMVAMALWMGAGLFG</sequence>
<evidence type="ECO:0000256" key="3">
    <source>
        <dbReference type="ARBA" id="ARBA00004856"/>
    </source>
</evidence>
<dbReference type="Gene3D" id="3.40.30.10">
    <property type="entry name" value="Glutaredoxin"/>
    <property type="match status" value="1"/>
</dbReference>
<proteinExistence type="predicted"/>
<comment type="pathway">
    <text evidence="3">One-carbon metabolism; methylamine degradation.</text>
</comment>
<dbReference type="InterPro" id="IPR002109">
    <property type="entry name" value="Glutaredoxin"/>
</dbReference>
<feature type="domain" description="Glutaredoxin" evidence="9">
    <location>
        <begin position="15"/>
        <end position="67"/>
    </location>
</feature>
<keyword evidence="12" id="KW-1185">Reference proteome</keyword>
<evidence type="ECO:0000313" key="11">
    <source>
        <dbReference type="EMBL" id="MFD0917580.1"/>
    </source>
</evidence>
<comment type="subcellular location">
    <subcellularLocation>
        <location evidence="2">Membrane</location>
        <topology evidence="2">Multi-pass membrane protein</topology>
    </subcellularLocation>
</comment>
<dbReference type="CDD" id="cd02066">
    <property type="entry name" value="GRX_family"/>
    <property type="match status" value="1"/>
</dbReference>
<feature type="transmembrane region" description="Helical" evidence="8">
    <location>
        <begin position="224"/>
        <end position="245"/>
    </location>
</feature>
<evidence type="ECO:0000256" key="7">
    <source>
        <dbReference type="ARBA" id="ARBA00023136"/>
    </source>
</evidence>
<gene>
    <name evidence="11" type="ORF">ACFQ14_14310</name>
</gene>
<evidence type="ECO:0000256" key="2">
    <source>
        <dbReference type="ARBA" id="ARBA00004141"/>
    </source>
</evidence>
<evidence type="ECO:0000259" key="10">
    <source>
        <dbReference type="Pfam" id="PF07291"/>
    </source>
</evidence>
<evidence type="ECO:0000256" key="1">
    <source>
        <dbReference type="ARBA" id="ARBA00003475"/>
    </source>
</evidence>
<name>A0ABW3FK01_9HYPH</name>
<dbReference type="Pfam" id="PF07291">
    <property type="entry name" value="MauE"/>
    <property type="match status" value="1"/>
</dbReference>
<evidence type="ECO:0000256" key="8">
    <source>
        <dbReference type="SAM" id="Phobius"/>
    </source>
</evidence>
<dbReference type="RefSeq" id="WP_377213436.1">
    <property type="nucleotide sequence ID" value="NZ_JBHTJV010000013.1"/>
</dbReference>
<keyword evidence="7 8" id="KW-0472">Membrane</keyword>
<keyword evidence="5 8" id="KW-0812">Transmembrane</keyword>
<dbReference type="PROSITE" id="PS51354">
    <property type="entry name" value="GLUTAREDOXIN_2"/>
    <property type="match status" value="1"/>
</dbReference>